<sequence>MRDYIVPQLPKAPLSRRALAFSIDAGIVWFLSAIISNNWFTFILFFVVFWIAIRVVMVYKNQGQSIGHFALDMKVLDSKYQRAPDILELSKREGILALAGSLAMLGMSNLTSGNAAVLLLIMPLFLDFTVALVDIERYQQAFHDRISHTIVVGTMRGYSLDIKLRWLLDEAKRYMIK</sequence>
<accession>Q10Y91</accession>
<keyword evidence="4 5" id="KW-0472">Membrane</keyword>
<dbReference type="RefSeq" id="WP_011613114.1">
    <property type="nucleotide sequence ID" value="NC_008312.1"/>
</dbReference>
<name>Q10Y91_TRIEI</name>
<dbReference type="AlphaFoldDB" id="Q10Y91"/>
<dbReference type="eggNOG" id="COG1714">
    <property type="taxonomic scope" value="Bacteria"/>
</dbReference>
<dbReference type="InterPro" id="IPR010432">
    <property type="entry name" value="RDD"/>
</dbReference>
<dbReference type="GO" id="GO:0016020">
    <property type="term" value="C:membrane"/>
    <property type="evidence" value="ECO:0007669"/>
    <property type="project" value="UniProtKB-SubCell"/>
</dbReference>
<proteinExistence type="predicted"/>
<organism evidence="7">
    <name type="scientific">Trichodesmium erythraeum (strain IMS101)</name>
    <dbReference type="NCBI Taxonomy" id="203124"/>
    <lineage>
        <taxon>Bacteria</taxon>
        <taxon>Bacillati</taxon>
        <taxon>Cyanobacteriota</taxon>
        <taxon>Cyanophyceae</taxon>
        <taxon>Oscillatoriophycideae</taxon>
        <taxon>Oscillatoriales</taxon>
        <taxon>Microcoleaceae</taxon>
        <taxon>Trichodesmium</taxon>
    </lineage>
</organism>
<evidence type="ECO:0000256" key="3">
    <source>
        <dbReference type="ARBA" id="ARBA00022989"/>
    </source>
</evidence>
<comment type="subcellular location">
    <subcellularLocation>
        <location evidence="1">Membrane</location>
        <topology evidence="1">Multi-pass membrane protein</topology>
    </subcellularLocation>
</comment>
<evidence type="ECO:0000256" key="2">
    <source>
        <dbReference type="ARBA" id="ARBA00022692"/>
    </source>
</evidence>
<keyword evidence="2 5" id="KW-0812">Transmembrane</keyword>
<gene>
    <name evidence="7" type="ordered locus">Tery_3727</name>
</gene>
<dbReference type="EMBL" id="CP000393">
    <property type="protein sequence ID" value="ABG52783.1"/>
    <property type="molecule type" value="Genomic_DNA"/>
</dbReference>
<reference evidence="7" key="1">
    <citation type="submission" date="2006-06" db="EMBL/GenBank/DDBJ databases">
        <title>Complete sequence of Trichodesmium erythraeum IMS101.</title>
        <authorList>
            <consortium name="US DOE Joint Genome Institute"/>
            <person name="Copeland A."/>
            <person name="Lucas S."/>
            <person name="Lapidus A."/>
            <person name="Barry K."/>
            <person name="Detter J.C."/>
            <person name="Glavina del Rio T."/>
            <person name="Hammon N."/>
            <person name="Israni S."/>
            <person name="Dalin E."/>
            <person name="Tice H."/>
            <person name="Pitluck S."/>
            <person name="Kiss H."/>
            <person name="Munk A.C."/>
            <person name="Brettin T."/>
            <person name="Bruce D."/>
            <person name="Han C."/>
            <person name="Tapia R."/>
            <person name="Gilna P."/>
            <person name="Schmutz J."/>
            <person name="Larimer F."/>
            <person name="Land M."/>
            <person name="Hauser L."/>
            <person name="Kyrpides N."/>
            <person name="Kim E."/>
            <person name="Richardson P."/>
        </authorList>
    </citation>
    <scope>NUCLEOTIDE SEQUENCE [LARGE SCALE GENOMIC DNA]</scope>
    <source>
        <strain evidence="7">IMS101</strain>
    </source>
</reference>
<evidence type="ECO:0000256" key="1">
    <source>
        <dbReference type="ARBA" id="ARBA00004141"/>
    </source>
</evidence>
<feature type="domain" description="RDD" evidence="6">
    <location>
        <begin position="12"/>
        <end position="147"/>
    </location>
</feature>
<dbReference type="KEGG" id="ter:Tery_3727"/>
<evidence type="ECO:0000313" key="7">
    <source>
        <dbReference type="EMBL" id="ABG52783.1"/>
    </source>
</evidence>
<evidence type="ECO:0000259" key="6">
    <source>
        <dbReference type="Pfam" id="PF06271"/>
    </source>
</evidence>
<dbReference type="STRING" id="203124.Tery_3727"/>
<protein>
    <submittedName>
        <fullName evidence="7">RDD domain containing protein</fullName>
    </submittedName>
</protein>
<dbReference type="HOGENOM" id="CLU_108009_0_0_3"/>
<evidence type="ECO:0000256" key="5">
    <source>
        <dbReference type="SAM" id="Phobius"/>
    </source>
</evidence>
<dbReference type="Pfam" id="PF06271">
    <property type="entry name" value="RDD"/>
    <property type="match status" value="1"/>
</dbReference>
<keyword evidence="3 5" id="KW-1133">Transmembrane helix</keyword>
<feature type="transmembrane region" description="Helical" evidence="5">
    <location>
        <begin position="41"/>
        <end position="59"/>
    </location>
</feature>
<dbReference type="OrthoDB" id="462690at2"/>
<evidence type="ECO:0000256" key="4">
    <source>
        <dbReference type="ARBA" id="ARBA00023136"/>
    </source>
</evidence>
<feature type="transmembrane region" description="Helical" evidence="5">
    <location>
        <begin position="18"/>
        <end position="35"/>
    </location>
</feature>